<dbReference type="Proteomes" id="UP001152533">
    <property type="component" value="Unassembled WGS sequence"/>
</dbReference>
<evidence type="ECO:0000313" key="2">
    <source>
        <dbReference type="Proteomes" id="UP001152533"/>
    </source>
</evidence>
<reference evidence="1" key="1">
    <citation type="submission" date="2022-08" db="EMBL/GenBank/DDBJ databases">
        <authorList>
            <person name="Giroux E."/>
            <person name="Giroux E."/>
        </authorList>
    </citation>
    <scope>NUCLEOTIDE SEQUENCE</scope>
    <source>
        <strain evidence="1">H1091258</strain>
    </source>
</reference>
<sequence length="131" mass="14447">MSQSRWASQSPVRLDDFDEVPLNSGCYTHGEKWANQGDAAYHTGRACRGYDGNKGAFQGWFASGETKNLCYQYADQKWEFQITNLNEGAGFDLNDDDCANGLAREIIGCESGGQSDNAGWRFRADPNIGTC</sequence>
<dbReference type="AlphaFoldDB" id="A0A9W4W5H4"/>
<gene>
    <name evidence="1" type="ORF">CGXH109_LOCUS25662</name>
</gene>
<accession>A0A9W4W5H4</accession>
<proteinExistence type="predicted"/>
<evidence type="ECO:0000313" key="1">
    <source>
        <dbReference type="EMBL" id="CAI0643467.1"/>
    </source>
</evidence>
<protein>
    <submittedName>
        <fullName evidence="1">Uncharacterized protein</fullName>
    </submittedName>
</protein>
<name>A0A9W4W5H4_9PEZI</name>
<comment type="caution">
    <text evidence="1">The sequence shown here is derived from an EMBL/GenBank/DDBJ whole genome shotgun (WGS) entry which is preliminary data.</text>
</comment>
<keyword evidence="2" id="KW-1185">Reference proteome</keyword>
<organism evidence="1 2">
    <name type="scientific">Colletotrichum noveboracense</name>
    <dbReference type="NCBI Taxonomy" id="2664923"/>
    <lineage>
        <taxon>Eukaryota</taxon>
        <taxon>Fungi</taxon>
        <taxon>Dikarya</taxon>
        <taxon>Ascomycota</taxon>
        <taxon>Pezizomycotina</taxon>
        <taxon>Sordariomycetes</taxon>
        <taxon>Hypocreomycetidae</taxon>
        <taxon>Glomerellales</taxon>
        <taxon>Glomerellaceae</taxon>
        <taxon>Colletotrichum</taxon>
        <taxon>Colletotrichum gloeosporioides species complex</taxon>
    </lineage>
</organism>
<dbReference type="EMBL" id="CAMGZC010000107">
    <property type="protein sequence ID" value="CAI0643467.1"/>
    <property type="molecule type" value="Genomic_DNA"/>
</dbReference>